<proteinExistence type="inferred from homology"/>
<reference evidence="4 5" key="1">
    <citation type="journal article" date="2019" name="Plant Biotechnol. J.">
        <title>The red bayberry genome and genetic basis of sex determination.</title>
        <authorList>
            <person name="Jia H.M."/>
            <person name="Jia H.J."/>
            <person name="Cai Q.L."/>
            <person name="Wang Y."/>
            <person name="Zhao H.B."/>
            <person name="Yang W.F."/>
            <person name="Wang G.Y."/>
            <person name="Li Y.H."/>
            <person name="Zhan D.L."/>
            <person name="Shen Y.T."/>
            <person name="Niu Q.F."/>
            <person name="Chang L."/>
            <person name="Qiu J."/>
            <person name="Zhao L."/>
            <person name="Xie H.B."/>
            <person name="Fu W.Y."/>
            <person name="Jin J."/>
            <person name="Li X.W."/>
            <person name="Jiao Y."/>
            <person name="Zhou C.C."/>
            <person name="Tu T."/>
            <person name="Chai C.Y."/>
            <person name="Gao J.L."/>
            <person name="Fan L.J."/>
            <person name="van de Weg E."/>
            <person name="Wang J.Y."/>
            <person name="Gao Z.S."/>
        </authorList>
    </citation>
    <scope>NUCLEOTIDE SEQUENCE [LARGE SCALE GENOMIC DNA]</scope>
    <source>
        <tissue evidence="4">Leaves</tissue>
    </source>
</reference>
<dbReference type="InterPro" id="IPR027278">
    <property type="entry name" value="ACCD_DCysDesulf"/>
</dbReference>
<evidence type="ECO:0000256" key="3">
    <source>
        <dbReference type="ARBA" id="ARBA00022898"/>
    </source>
</evidence>
<comment type="caution">
    <text evidence="4">The sequence shown here is derived from an EMBL/GenBank/DDBJ whole genome shotgun (WGS) entry which is preliminary data.</text>
</comment>
<dbReference type="GO" id="GO:0019148">
    <property type="term" value="F:D-cysteine desulfhydrase activity"/>
    <property type="evidence" value="ECO:0007669"/>
    <property type="project" value="TreeGrafter"/>
</dbReference>
<comment type="cofactor">
    <cofactor evidence="1">
        <name>pyridoxal 5'-phosphate</name>
        <dbReference type="ChEBI" id="CHEBI:597326"/>
    </cofactor>
</comment>
<protein>
    <submittedName>
        <fullName evidence="4">Putative 1-aminocyclopropane-1-carboxylate deaminase</fullName>
    </submittedName>
</protein>
<dbReference type="Proteomes" id="UP000516437">
    <property type="component" value="Chromosome 8"/>
</dbReference>
<dbReference type="AlphaFoldDB" id="A0A6A1UU21"/>
<organism evidence="4 5">
    <name type="scientific">Morella rubra</name>
    <name type="common">Chinese bayberry</name>
    <dbReference type="NCBI Taxonomy" id="262757"/>
    <lineage>
        <taxon>Eukaryota</taxon>
        <taxon>Viridiplantae</taxon>
        <taxon>Streptophyta</taxon>
        <taxon>Embryophyta</taxon>
        <taxon>Tracheophyta</taxon>
        <taxon>Spermatophyta</taxon>
        <taxon>Magnoliopsida</taxon>
        <taxon>eudicotyledons</taxon>
        <taxon>Gunneridae</taxon>
        <taxon>Pentapetalae</taxon>
        <taxon>rosids</taxon>
        <taxon>fabids</taxon>
        <taxon>Fagales</taxon>
        <taxon>Myricaceae</taxon>
        <taxon>Morella</taxon>
    </lineage>
</organism>
<dbReference type="PANTHER" id="PTHR43780:SF7">
    <property type="entry name" value="D-CYSTEINE DESULFHYDRASE 2, MITOCHONDRIAL"/>
    <property type="match status" value="1"/>
</dbReference>
<evidence type="ECO:0000256" key="2">
    <source>
        <dbReference type="ARBA" id="ARBA00008639"/>
    </source>
</evidence>
<name>A0A6A1UU21_9ROSI</name>
<dbReference type="OrthoDB" id="10266364at2759"/>
<evidence type="ECO:0000313" key="4">
    <source>
        <dbReference type="EMBL" id="KAB1202550.1"/>
    </source>
</evidence>
<dbReference type="SUPFAM" id="SSF53686">
    <property type="entry name" value="Tryptophan synthase beta subunit-like PLP-dependent enzymes"/>
    <property type="match status" value="1"/>
</dbReference>
<comment type="similarity">
    <text evidence="2">Belongs to the ACC deaminase/D-cysteine desulfhydrase family.</text>
</comment>
<dbReference type="FunFam" id="3.40.50.1100:FF:000081">
    <property type="entry name" value="D-cysteine desulfhydrase 2 mitochondrial"/>
    <property type="match status" value="1"/>
</dbReference>
<dbReference type="PANTHER" id="PTHR43780">
    <property type="entry name" value="1-AMINOCYCLOPROPANE-1-CARBOXYLATE DEAMINASE-RELATED"/>
    <property type="match status" value="1"/>
</dbReference>
<accession>A0A6A1UU21</accession>
<dbReference type="InterPro" id="IPR036052">
    <property type="entry name" value="TrpB-like_PALP_sf"/>
</dbReference>
<sequence>MIDSDCSLGCQGCVPKVKANGEESVSKLLERRWALPSPDTKIHQIMFSPAKIRHIGAPFSFTSLLNSTQPPFGDGMISKDCQNLSFYIVRDDLLHPLVNGNKARKLDALLPLIQDHSVTDVVTCGGCQSAHAAAVGRNFMLQLQQKCLTFLVEQTISGVASKELFAYLAAVSCAERGLRSHLLLRGEQPEILTGYNLISTVYGNVTYVPRSRYADREKMLNSHANMVAGNRGYVVGFDEIFETSFTTQISSASNFVQMDADRSAENCPKKVVIVNEGAGDAVAILGVIRLMQYLSQNLGKEKALKFVVDAGTGTTAVGLGLGARCLGLPWEVTAVMLADTVDGYKEQEKRLVSGFKRCFSSHLPDHSLNEVDGGIVNWVERCRPRKFGNVLEGEVETCQQIAQQTGILVDPVYTLAAWEMAALLSENEAKGAAENVVMLHTGGTLGMFGLAQRYRSYFDSLKV</sequence>
<dbReference type="Gene3D" id="3.40.50.1100">
    <property type="match status" value="2"/>
</dbReference>
<dbReference type="EMBL" id="RXIC02000026">
    <property type="protein sequence ID" value="KAB1202550.1"/>
    <property type="molecule type" value="Genomic_DNA"/>
</dbReference>
<keyword evidence="5" id="KW-1185">Reference proteome</keyword>
<evidence type="ECO:0000313" key="5">
    <source>
        <dbReference type="Proteomes" id="UP000516437"/>
    </source>
</evidence>
<evidence type="ECO:0000256" key="1">
    <source>
        <dbReference type="ARBA" id="ARBA00001933"/>
    </source>
</evidence>
<gene>
    <name evidence="4" type="ORF">CJ030_MR8G028976</name>
</gene>
<keyword evidence="3" id="KW-0663">Pyridoxal phosphate</keyword>